<dbReference type="CDD" id="cd18186">
    <property type="entry name" value="BTB_POZ_ZBTB_KLHL-like"/>
    <property type="match status" value="1"/>
</dbReference>
<name>A0A8K0IRV2_COCNU</name>
<dbReference type="EMBL" id="CM017883">
    <property type="protein sequence ID" value="KAG1365639.1"/>
    <property type="molecule type" value="Genomic_DNA"/>
</dbReference>
<organism evidence="4 5">
    <name type="scientific">Cocos nucifera</name>
    <name type="common">Coconut palm</name>
    <dbReference type="NCBI Taxonomy" id="13894"/>
    <lineage>
        <taxon>Eukaryota</taxon>
        <taxon>Viridiplantae</taxon>
        <taxon>Streptophyta</taxon>
        <taxon>Embryophyta</taxon>
        <taxon>Tracheophyta</taxon>
        <taxon>Spermatophyta</taxon>
        <taxon>Magnoliopsida</taxon>
        <taxon>Liliopsida</taxon>
        <taxon>Arecaceae</taxon>
        <taxon>Arecoideae</taxon>
        <taxon>Cocoseae</taxon>
        <taxon>Attaleinae</taxon>
        <taxon>Cocos</taxon>
    </lineage>
</organism>
<dbReference type="Proteomes" id="UP000797356">
    <property type="component" value="Chromosome 12"/>
</dbReference>
<keyword evidence="5" id="KW-1185">Reference proteome</keyword>
<reference evidence="4" key="1">
    <citation type="journal article" date="2017" name="Gigascience">
        <title>The genome draft of coconut (Cocos nucifera).</title>
        <authorList>
            <person name="Xiao Y."/>
            <person name="Xu P."/>
            <person name="Fan H."/>
            <person name="Baudouin L."/>
            <person name="Xia W."/>
            <person name="Bocs S."/>
            <person name="Xu J."/>
            <person name="Li Q."/>
            <person name="Guo A."/>
            <person name="Zhou L."/>
            <person name="Li J."/>
            <person name="Wu Y."/>
            <person name="Ma Z."/>
            <person name="Armero A."/>
            <person name="Issali A.E."/>
            <person name="Liu N."/>
            <person name="Peng M."/>
            <person name="Yang Y."/>
        </authorList>
    </citation>
    <scope>NUCLEOTIDE SEQUENCE</scope>
    <source>
        <tissue evidence="4">Spear leaf of Hainan Tall coconut</tissue>
    </source>
</reference>
<comment type="function">
    <text evidence="1">May act as a substrate-specific adapter of an E3 ubiquitin-protein ligase complex (CUL3-RBX1-BTB) which mediates the ubiquitination and subsequent proteasomal degradation of target proteins.</text>
</comment>
<feature type="domain" description="BTB" evidence="3">
    <location>
        <begin position="131"/>
        <end position="200"/>
    </location>
</feature>
<dbReference type="PANTHER" id="PTHR47274">
    <property type="entry name" value="BTB/POZ DOMAIN CONTAINING PROTEIN, EXPRESSED-RELATED"/>
    <property type="match status" value="1"/>
</dbReference>
<dbReference type="SMART" id="SM00225">
    <property type="entry name" value="BTB"/>
    <property type="match status" value="1"/>
</dbReference>
<dbReference type="Gene3D" id="1.25.40.420">
    <property type="match status" value="1"/>
</dbReference>
<dbReference type="CDD" id="cd14733">
    <property type="entry name" value="BACK"/>
    <property type="match status" value="1"/>
</dbReference>
<evidence type="ECO:0000313" key="4">
    <source>
        <dbReference type="EMBL" id="KAG1365639.1"/>
    </source>
</evidence>
<dbReference type="OrthoDB" id="6359943at2759"/>
<gene>
    <name evidence="4" type="ORF">COCNU_12G006390</name>
</gene>
<evidence type="ECO:0000259" key="3">
    <source>
        <dbReference type="PROSITE" id="PS50097"/>
    </source>
</evidence>
<dbReference type="AlphaFoldDB" id="A0A8K0IRV2"/>
<evidence type="ECO:0000256" key="1">
    <source>
        <dbReference type="ARBA" id="ARBA00002668"/>
    </source>
</evidence>
<dbReference type="InterPro" id="IPR044784">
    <property type="entry name" value="At1g01640-like"/>
</dbReference>
<dbReference type="InterPro" id="IPR000210">
    <property type="entry name" value="BTB/POZ_dom"/>
</dbReference>
<comment type="pathway">
    <text evidence="2">Protein modification; protein ubiquitination.</text>
</comment>
<dbReference type="PANTHER" id="PTHR47274:SF1">
    <property type="entry name" value="BTB_POZ DOMAIN CONTAINING PROTEIN, EXPRESSED"/>
    <property type="match status" value="1"/>
</dbReference>
<protein>
    <submittedName>
        <fullName evidence="4">BTB/POZ domain-containing protein</fullName>
    </submittedName>
</protein>
<reference evidence="4" key="2">
    <citation type="submission" date="2019-07" db="EMBL/GenBank/DDBJ databases">
        <authorList>
            <person name="Yang Y."/>
            <person name="Bocs S."/>
            <person name="Baudouin L."/>
        </authorList>
    </citation>
    <scope>NUCLEOTIDE SEQUENCE</scope>
    <source>
        <tissue evidence="4">Spear leaf of Hainan Tall coconut</tissue>
    </source>
</reference>
<sequence length="305" mass="34613">MELRLFIVYINPQIRDVRSLNFSCNRRREQDATMDCCICGPMANYFKPPRNSICSSCYEGAKGMMAFINELDGDQDAGFPKNSHALQPNISKGLLNAFEWVKKMKEREEELNEKSRFLDCLVLALRDGTHTDIMVKPGTGAPLAAHRALLAMKSEIFRTMLGSDECKAPAEDTISFPELSHDELKCLLEFLYTGSFPKGSTDKHLYSMLVAADKYNIPFLRKVCEHQILDLLDPSNALNILEVADVCSNRTLKDHAMNSIVRNVEDVVFSKRYDEFALNNAHLCVEITRALLMEMKDKKDHEMSS</sequence>
<accession>A0A8K0IRV2</accession>
<proteinExistence type="predicted"/>
<dbReference type="SUPFAM" id="SSF54695">
    <property type="entry name" value="POZ domain"/>
    <property type="match status" value="1"/>
</dbReference>
<evidence type="ECO:0000256" key="2">
    <source>
        <dbReference type="ARBA" id="ARBA00004906"/>
    </source>
</evidence>
<dbReference type="InterPro" id="IPR011333">
    <property type="entry name" value="SKP1/BTB/POZ_sf"/>
</dbReference>
<dbReference type="PROSITE" id="PS50097">
    <property type="entry name" value="BTB"/>
    <property type="match status" value="1"/>
</dbReference>
<dbReference type="Gene3D" id="3.30.710.10">
    <property type="entry name" value="Potassium Channel Kv1.1, Chain A"/>
    <property type="match status" value="1"/>
</dbReference>
<evidence type="ECO:0000313" key="5">
    <source>
        <dbReference type="Proteomes" id="UP000797356"/>
    </source>
</evidence>
<dbReference type="Pfam" id="PF00651">
    <property type="entry name" value="BTB"/>
    <property type="match status" value="1"/>
</dbReference>
<comment type="caution">
    <text evidence="4">The sequence shown here is derived from an EMBL/GenBank/DDBJ whole genome shotgun (WGS) entry which is preliminary data.</text>
</comment>